<feature type="compositionally biased region" description="Polar residues" evidence="9">
    <location>
        <begin position="1719"/>
        <end position="1733"/>
    </location>
</feature>
<dbReference type="PROSITE" id="PS51194">
    <property type="entry name" value="HELICASE_CTER"/>
    <property type="match status" value="1"/>
</dbReference>
<dbReference type="InterPro" id="IPR044574">
    <property type="entry name" value="ARIP4-like"/>
</dbReference>
<feature type="region of interest" description="Disordered" evidence="9">
    <location>
        <begin position="1918"/>
        <end position="1955"/>
    </location>
</feature>
<dbReference type="Proteomes" id="UP001363622">
    <property type="component" value="Unassembled WGS sequence"/>
</dbReference>
<keyword evidence="6" id="KW-0067">ATP-binding</keyword>
<keyword evidence="4" id="KW-0378">Hydrolase</keyword>
<keyword evidence="3" id="KW-0547">Nucleotide-binding</keyword>
<comment type="subcellular location">
    <subcellularLocation>
        <location evidence="1">Nucleus</location>
    </subcellularLocation>
</comment>
<accession>A0ABR1L379</accession>
<dbReference type="PROSITE" id="PS51192">
    <property type="entry name" value="HELICASE_ATP_BIND_1"/>
    <property type="match status" value="1"/>
</dbReference>
<evidence type="ECO:0000256" key="3">
    <source>
        <dbReference type="ARBA" id="ARBA00022741"/>
    </source>
</evidence>
<dbReference type="CDD" id="cd18007">
    <property type="entry name" value="DEXHc_ATRX-like"/>
    <property type="match status" value="1"/>
</dbReference>
<dbReference type="SMART" id="SM00490">
    <property type="entry name" value="HELICc"/>
    <property type="match status" value="1"/>
</dbReference>
<evidence type="ECO:0000256" key="4">
    <source>
        <dbReference type="ARBA" id="ARBA00022801"/>
    </source>
</evidence>
<feature type="region of interest" description="Disordered" evidence="9">
    <location>
        <begin position="1327"/>
        <end position="1353"/>
    </location>
</feature>
<dbReference type="CDD" id="cd18793">
    <property type="entry name" value="SF2_C_SNF"/>
    <property type="match status" value="1"/>
</dbReference>
<evidence type="ECO:0000313" key="12">
    <source>
        <dbReference type="EMBL" id="KAK7524096.1"/>
    </source>
</evidence>
<dbReference type="InterPro" id="IPR001650">
    <property type="entry name" value="Helicase_C-like"/>
</dbReference>
<dbReference type="PANTHER" id="PTHR45797:SF1">
    <property type="entry name" value="HELICASE ARIP4"/>
    <property type="match status" value="1"/>
</dbReference>
<feature type="compositionally biased region" description="Acidic residues" evidence="9">
    <location>
        <begin position="665"/>
        <end position="676"/>
    </location>
</feature>
<evidence type="ECO:0000259" key="10">
    <source>
        <dbReference type="PROSITE" id="PS51192"/>
    </source>
</evidence>
<dbReference type="InterPro" id="IPR014001">
    <property type="entry name" value="Helicase_ATP-bd"/>
</dbReference>
<feature type="compositionally biased region" description="Polar residues" evidence="9">
    <location>
        <begin position="730"/>
        <end position="740"/>
    </location>
</feature>
<evidence type="ECO:0000256" key="5">
    <source>
        <dbReference type="ARBA" id="ARBA00022806"/>
    </source>
</evidence>
<dbReference type="Gene3D" id="3.40.50.10810">
    <property type="entry name" value="Tandem AAA-ATPase domain"/>
    <property type="match status" value="1"/>
</dbReference>
<evidence type="ECO:0000256" key="9">
    <source>
        <dbReference type="SAM" id="MobiDB-lite"/>
    </source>
</evidence>
<evidence type="ECO:0000256" key="1">
    <source>
        <dbReference type="ARBA" id="ARBA00004123"/>
    </source>
</evidence>
<reference evidence="12 13" key="1">
    <citation type="submission" date="2024-04" db="EMBL/GenBank/DDBJ databases">
        <title>Phyllosticta paracitricarpa is synonymous to the EU quarantine fungus P. citricarpa based on phylogenomic analyses.</title>
        <authorList>
            <consortium name="Lawrence Berkeley National Laboratory"/>
            <person name="Van Ingen-Buijs V.A."/>
            <person name="Van Westerhoven A.C."/>
            <person name="Haridas S."/>
            <person name="Skiadas P."/>
            <person name="Martin F."/>
            <person name="Groenewald J.Z."/>
            <person name="Crous P.W."/>
            <person name="Seidl M.F."/>
        </authorList>
    </citation>
    <scope>NUCLEOTIDE SEQUENCE [LARGE SCALE GENOMIC DNA]</scope>
    <source>
        <strain evidence="12 13">CBS 123371</strain>
    </source>
</reference>
<keyword evidence="7" id="KW-0238">DNA-binding</keyword>
<name>A0ABR1L379_9PEZI</name>
<keyword evidence="8" id="KW-0539">Nucleus</keyword>
<organism evidence="12 13">
    <name type="scientific">Phyllosticta citriasiana</name>
    <dbReference type="NCBI Taxonomy" id="595635"/>
    <lineage>
        <taxon>Eukaryota</taxon>
        <taxon>Fungi</taxon>
        <taxon>Dikarya</taxon>
        <taxon>Ascomycota</taxon>
        <taxon>Pezizomycotina</taxon>
        <taxon>Dothideomycetes</taxon>
        <taxon>Dothideomycetes incertae sedis</taxon>
        <taxon>Botryosphaeriales</taxon>
        <taxon>Phyllostictaceae</taxon>
        <taxon>Phyllosticta</taxon>
    </lineage>
</organism>
<sequence length="1955" mass="219905">FDHHHPSTLRQPTYLASCLQSHPTAFDHWTRVSLSASDPVQAGLSRASKACDALDLVGPRHTLRDISCSSVDLFLFSKLSSSTLRNLISPITRAGGPKTKHRKAKHPSEHFHSRLSSPTFPKPTMEFDCSVVDLPGGDPWDWSVDQVVEALCHQTKWWRDGNPNITLPEALPLETALRDNEINGFTLLSYVDDQIMKSDFGLKTARRAATRWAIRSLRERSPKYASQVSNQRAMALGESLAEHNLPKKPGQGNRFDMLMQGDDPTPLTSAALARHDKLERVHDRPGETEVIDSRGKKRRRLVLNDANKEPQGSTTFDFNKKFTVDQIFYGATDFGGALVDDKNFAINQMSSPHPIASQYVNRQFIYFLNKPKRESVRDSRQAVAVYPYKEKFALENQPRSATLFRITGNQVQATRESASHLKIESTHLRLPNPSSGLSDIKHDQDDILPLYGDSDEEEGYSRSLLDEMEADRREDEALALSKHLSKEDVSRIIEDRVQEFVGLWKAKKLPLRERSARAIWRKPKRRSDRILLVMEARRVISHVSRRLEKLKEALLADPWNSEGDVRKQCAVLDESIVEIQEQSWRISVWESASEPPPVAGKTIGKGTAASRKKPRIASIGDEAGDLVNSESELEADSDVLDGFISDDEETNQPPASSLRSLSEDSALDAGDDDAMDVDSSHYGDGMSDIHETMTFRPRKASPERRTWSGKALPEGKSLSSSDPSIAVDLTRTSATASTSPIRDAKTPALQPAQSNVSASQFASLSDEELVGLSQDEIQSWDTQHLEERDDRRRLLVSIIRLTLNERQLNVMKRDTHMTPHEWQRLIQDSIAKILQKQKIKELSDDDWSAAQQYVKLYTCWTTCQAIFWTNPVLEAVQALQKKKDHSTETRKNIGDCWKFLRCVIKATRIDECVGISNSRKKAVQKDSKGVVLRRGALERQKLQAQREQLYQQRSTSTQAAGIPINIGKQEDQGEINIHPHIASSIKPHQISGVRFMWREIIEAKQGCLLAHTMGLGKTMQAITFLVAVTEAVLSDDERVSSQIPEHLQNPRYLIICPASLVTNWLNELHQWIPPESKYMIGDICSIESETARRDRARLVQLWHENGGVLVIGYEMLVSLVKPAAESAVPKTDQEIKTAHCLLDGPSIIIADEAHRIKSATSIARKFFEKFKSPSRIALTGSPLANNLEEYWSMIDWVAPGYLGSSNEFKAYFVEPIQTGFYKESTRGDHRRALKCLTVLKREIEPKVNRADITVLKDELKSKVEFLITVPLTKVQEDAYKLCVSHMWDTNVAEVSNARLWHWLHILTVLCNHPLAFRKRIKEKEKAAEAGDTRKKRSKPVFEDEPEVEDDTEAPAKTLSPALIADVEALFDNTPHVESHLWSYKTELLVHIIKRAKIAGDKVLVFSQSIPTLDYLEKFLATTSIIRCVRLDGSTKMSDRPKMLGQFNKGRFDAFLMSTRAGGIGFNLPAANRVVLFDYGFNPQHEEQAIGRAYRIGQQKEVFVYRFVVGGTFEPKVWNKALFKAQLASRVVDAKNPERRAEKMKDYLFPPQFVPQEDISANRGKDPKVLDKLLDAMDGGKDMGIRAITTTETLMAEDKDADLDVAEMEEVELMMKKDGGARTENPATFGRLAEIRKQQKNLLEESREHELRCRQQQELFNEHRRAREQKEGADKPHQQPPMAAQPSMQSNLPRKEPSHPHAQAVNGHANHIQQHPGPMNPNQGQWSAQHEFSSQNQKARQAQQQAQRFAEQRDRWAADNPQLSRQAHHGPPSQHQQGKQFARPPQMPLSTNGVNGQGPNTVYRSAIPSTEIRERNLYNVGIAPLQEGCARRPAPPRRVLSDQPHYPRPSSDHTPPERFNSSPPQFFAQPRGMEGIDSNNPAQGTGADLDKDIEENQESFCLPKMVLERAFGAIVRSAAMSSGNKASGSATAAPHPTVNGADNSKMQGPDTDPDVE</sequence>
<comment type="caution">
    <text evidence="12">The sequence shown here is derived from an EMBL/GenBank/DDBJ whole genome shotgun (WGS) entry which is preliminary data.</text>
</comment>
<evidence type="ECO:0000256" key="7">
    <source>
        <dbReference type="ARBA" id="ARBA00023125"/>
    </source>
</evidence>
<dbReference type="InterPro" id="IPR000330">
    <property type="entry name" value="SNF2_N"/>
</dbReference>
<protein>
    <submittedName>
        <fullName evidence="12">Uncharacterized protein</fullName>
    </submittedName>
</protein>
<feature type="compositionally biased region" description="Low complexity" evidence="9">
    <location>
        <begin position="1679"/>
        <end position="1689"/>
    </location>
</feature>
<keyword evidence="5" id="KW-0347">Helicase</keyword>
<dbReference type="PANTHER" id="PTHR45797">
    <property type="entry name" value="RAD54-LIKE"/>
    <property type="match status" value="1"/>
</dbReference>
<feature type="domain" description="Helicase C-terminal" evidence="11">
    <location>
        <begin position="1383"/>
        <end position="1547"/>
    </location>
</feature>
<proteinExistence type="inferred from homology"/>
<dbReference type="InterPro" id="IPR027417">
    <property type="entry name" value="P-loop_NTPase"/>
</dbReference>
<evidence type="ECO:0000256" key="8">
    <source>
        <dbReference type="ARBA" id="ARBA00023242"/>
    </source>
</evidence>
<feature type="non-terminal residue" evidence="12">
    <location>
        <position position="1"/>
    </location>
</feature>
<feature type="region of interest" description="Disordered" evidence="9">
    <location>
        <begin position="1664"/>
        <end position="1799"/>
    </location>
</feature>
<dbReference type="InterPro" id="IPR056026">
    <property type="entry name" value="DUF7607"/>
</dbReference>
<evidence type="ECO:0000256" key="6">
    <source>
        <dbReference type="ARBA" id="ARBA00022840"/>
    </source>
</evidence>
<feature type="compositionally biased region" description="Polar residues" evidence="9">
    <location>
        <begin position="1787"/>
        <end position="1799"/>
    </location>
</feature>
<feature type="compositionally biased region" description="Polar residues" evidence="9">
    <location>
        <begin position="1918"/>
        <end position="1929"/>
    </location>
</feature>
<dbReference type="Gene3D" id="3.40.50.300">
    <property type="entry name" value="P-loop containing nucleotide triphosphate hydrolases"/>
    <property type="match status" value="1"/>
</dbReference>
<keyword evidence="13" id="KW-1185">Reference proteome</keyword>
<dbReference type="InterPro" id="IPR038718">
    <property type="entry name" value="SNF2-like_sf"/>
</dbReference>
<dbReference type="Pfam" id="PF00176">
    <property type="entry name" value="SNF2-rel_dom"/>
    <property type="match status" value="1"/>
</dbReference>
<evidence type="ECO:0000256" key="2">
    <source>
        <dbReference type="ARBA" id="ARBA00007025"/>
    </source>
</evidence>
<feature type="domain" description="Helicase ATP-binding" evidence="10">
    <location>
        <begin position="998"/>
        <end position="1200"/>
    </location>
</feature>
<evidence type="ECO:0000313" key="13">
    <source>
        <dbReference type="Proteomes" id="UP001363622"/>
    </source>
</evidence>
<dbReference type="Pfam" id="PF24580">
    <property type="entry name" value="DUF7607"/>
    <property type="match status" value="1"/>
</dbReference>
<feature type="compositionally biased region" description="Basic and acidic residues" evidence="9">
    <location>
        <begin position="1664"/>
        <end position="1676"/>
    </location>
</feature>
<feature type="compositionally biased region" description="Low complexity" evidence="9">
    <location>
        <begin position="1734"/>
        <end position="1748"/>
    </location>
</feature>
<comment type="similarity">
    <text evidence="2">Belongs to the SNF2/RAD54 helicase family.</text>
</comment>
<feature type="region of interest" description="Disordered" evidence="9">
    <location>
        <begin position="90"/>
        <end position="116"/>
    </location>
</feature>
<dbReference type="InterPro" id="IPR049730">
    <property type="entry name" value="SNF2/RAD54-like_C"/>
</dbReference>
<dbReference type="EMBL" id="JBBPHU010000001">
    <property type="protein sequence ID" value="KAK7524096.1"/>
    <property type="molecule type" value="Genomic_DNA"/>
</dbReference>
<dbReference type="SUPFAM" id="SSF52540">
    <property type="entry name" value="P-loop containing nucleoside triphosphate hydrolases"/>
    <property type="match status" value="2"/>
</dbReference>
<gene>
    <name evidence="12" type="ORF">IWZ03DRAFT_428974</name>
</gene>
<feature type="compositionally biased region" description="Acidic residues" evidence="9">
    <location>
        <begin position="1342"/>
        <end position="1352"/>
    </location>
</feature>
<evidence type="ECO:0000259" key="11">
    <source>
        <dbReference type="PROSITE" id="PS51194"/>
    </source>
</evidence>
<feature type="region of interest" description="Disordered" evidence="9">
    <location>
        <begin position="1827"/>
        <end position="1887"/>
    </location>
</feature>
<feature type="region of interest" description="Disordered" evidence="9">
    <location>
        <begin position="593"/>
        <end position="616"/>
    </location>
</feature>
<feature type="region of interest" description="Disordered" evidence="9">
    <location>
        <begin position="643"/>
        <end position="753"/>
    </location>
</feature>
<dbReference type="SMART" id="SM00487">
    <property type="entry name" value="DEXDc"/>
    <property type="match status" value="1"/>
</dbReference>
<dbReference type="Pfam" id="PF00271">
    <property type="entry name" value="Helicase_C"/>
    <property type="match status" value="1"/>
</dbReference>